<dbReference type="InParanoid" id="A0A212FKW3"/>
<dbReference type="eggNOG" id="ENOG502T7SS">
    <property type="taxonomic scope" value="Eukaryota"/>
</dbReference>
<keyword evidence="2" id="KW-0472">Membrane</keyword>
<feature type="transmembrane region" description="Helical" evidence="2">
    <location>
        <begin position="107"/>
        <end position="132"/>
    </location>
</feature>
<gene>
    <name evidence="3" type="ORF">KGM_202250</name>
</gene>
<accession>A0A212FKW3</accession>
<feature type="transmembrane region" description="Helical" evidence="2">
    <location>
        <begin position="29"/>
        <end position="53"/>
    </location>
</feature>
<keyword evidence="2" id="KW-1133">Transmembrane helix</keyword>
<evidence type="ECO:0000313" key="4">
    <source>
        <dbReference type="Proteomes" id="UP000007151"/>
    </source>
</evidence>
<feature type="region of interest" description="Disordered" evidence="1">
    <location>
        <begin position="204"/>
        <end position="237"/>
    </location>
</feature>
<organism evidence="3 4">
    <name type="scientific">Danaus plexippus plexippus</name>
    <dbReference type="NCBI Taxonomy" id="278856"/>
    <lineage>
        <taxon>Eukaryota</taxon>
        <taxon>Metazoa</taxon>
        <taxon>Ecdysozoa</taxon>
        <taxon>Arthropoda</taxon>
        <taxon>Hexapoda</taxon>
        <taxon>Insecta</taxon>
        <taxon>Pterygota</taxon>
        <taxon>Neoptera</taxon>
        <taxon>Endopterygota</taxon>
        <taxon>Lepidoptera</taxon>
        <taxon>Glossata</taxon>
        <taxon>Ditrysia</taxon>
        <taxon>Papilionoidea</taxon>
        <taxon>Nymphalidae</taxon>
        <taxon>Danainae</taxon>
        <taxon>Danaini</taxon>
        <taxon>Danaina</taxon>
        <taxon>Danaus</taxon>
        <taxon>Danaus</taxon>
    </lineage>
</organism>
<keyword evidence="2" id="KW-0812">Transmembrane</keyword>
<evidence type="ECO:0000256" key="1">
    <source>
        <dbReference type="SAM" id="MobiDB-lite"/>
    </source>
</evidence>
<feature type="region of interest" description="Disordered" evidence="1">
    <location>
        <begin position="370"/>
        <end position="435"/>
    </location>
</feature>
<dbReference type="EMBL" id="AGBW02007950">
    <property type="protein sequence ID" value="OWR54385.1"/>
    <property type="molecule type" value="Genomic_DNA"/>
</dbReference>
<feature type="compositionally biased region" description="Basic and acidic residues" evidence="1">
    <location>
        <begin position="418"/>
        <end position="435"/>
    </location>
</feature>
<feature type="compositionally biased region" description="Polar residues" evidence="1">
    <location>
        <begin position="393"/>
        <end position="417"/>
    </location>
</feature>
<dbReference type="Proteomes" id="UP000007151">
    <property type="component" value="Unassembled WGS sequence"/>
</dbReference>
<evidence type="ECO:0000313" key="3">
    <source>
        <dbReference type="EMBL" id="OWR54385.1"/>
    </source>
</evidence>
<dbReference type="AlphaFoldDB" id="A0A212FKW3"/>
<proteinExistence type="predicted"/>
<name>A0A212FKW3_DANPL</name>
<dbReference type="KEGG" id="dpl:KGM_202250"/>
<comment type="caution">
    <text evidence="3">The sequence shown here is derived from an EMBL/GenBank/DDBJ whole genome shotgun (WGS) entry which is preliminary data.</text>
</comment>
<reference evidence="3 4" key="1">
    <citation type="journal article" date="2011" name="Cell">
        <title>The monarch butterfly genome yields insights into long-distance migration.</title>
        <authorList>
            <person name="Zhan S."/>
            <person name="Merlin C."/>
            <person name="Boore J.L."/>
            <person name="Reppert S.M."/>
        </authorList>
    </citation>
    <scope>NUCLEOTIDE SEQUENCE [LARGE SCALE GENOMIC DNA]</scope>
    <source>
        <strain evidence="3">F-2</strain>
    </source>
</reference>
<protein>
    <submittedName>
        <fullName evidence="3">Uncharacterized protein</fullName>
    </submittedName>
</protein>
<evidence type="ECO:0000256" key="2">
    <source>
        <dbReference type="SAM" id="Phobius"/>
    </source>
</evidence>
<keyword evidence="4" id="KW-1185">Reference proteome</keyword>
<sequence>MERLTLYEEYRLIERTEAEVNGVWKGAHLLLFFLAFVFGSFCTFCFHMLMYLFDEKCVLFPKLLSLTSLRQTIIYEFIPDDKEAADMNVATLAYERRIRGVYQATRLTIYSAWLHTACWILSALLAFFRVIFAIDFKLVKITVQLKGNLDRMLERQETHIRTISPEPELKNTPLEYTSSAVHIHFKKKDFQANYDSVRDIKEYSTRDDQEDSGNLLFYSPRGQDKSERSLLPSSPGRLDQLQAHDNLTEDEQFIAKMLDNVLDNVIDQTDSTLSYVRSLESRTTSEELSPVRQYGQQILQSRTPEKPIDPSRGDQEEATETVEHVKRILLEWLHNIFIGKNDESVMRENELDNKLIPDTEMTSEIKDKTHFVPEDAEPGPSNAPLKSSLKRTGVQTEKTLSVQIDSKTSIFTPTSSKSRVDKEDKQVQTTKDKQD</sequence>